<evidence type="ECO:0000313" key="1">
    <source>
        <dbReference type="EMBL" id="PFG19217.1"/>
    </source>
</evidence>
<proteinExistence type="predicted"/>
<dbReference type="RefSeq" id="WP_169925869.1">
    <property type="nucleotide sequence ID" value="NZ_PDJD01000001.1"/>
</dbReference>
<dbReference type="AlphaFoldDB" id="A0A2A9CXQ1"/>
<accession>A0A2A9CXQ1</accession>
<keyword evidence="2" id="KW-1185">Reference proteome</keyword>
<dbReference type="EMBL" id="PDJD01000001">
    <property type="protein sequence ID" value="PFG19217.1"/>
    <property type="molecule type" value="Genomic_DNA"/>
</dbReference>
<organism evidence="1 2">
    <name type="scientific">Serinibacter salmoneus</name>
    <dbReference type="NCBI Taxonomy" id="556530"/>
    <lineage>
        <taxon>Bacteria</taxon>
        <taxon>Bacillati</taxon>
        <taxon>Actinomycetota</taxon>
        <taxon>Actinomycetes</taxon>
        <taxon>Micrococcales</taxon>
        <taxon>Beutenbergiaceae</taxon>
        <taxon>Serinibacter</taxon>
    </lineage>
</organism>
<evidence type="ECO:0000313" key="2">
    <source>
        <dbReference type="Proteomes" id="UP000224915"/>
    </source>
</evidence>
<name>A0A2A9CXQ1_9MICO</name>
<comment type="caution">
    <text evidence="1">The sequence shown here is derived from an EMBL/GenBank/DDBJ whole genome shotgun (WGS) entry which is preliminary data.</text>
</comment>
<protein>
    <submittedName>
        <fullName evidence="1">Uncharacterized protein</fullName>
    </submittedName>
</protein>
<dbReference type="Proteomes" id="UP000224915">
    <property type="component" value="Unassembled WGS sequence"/>
</dbReference>
<sequence length="54" mass="5384">MPQTVRGRGALATAEPVSLVDIVDAAGTAGIAIDGGTRALSEFHGPAPRSAVVR</sequence>
<gene>
    <name evidence="1" type="ORF">ATL40_0774</name>
</gene>
<reference evidence="1 2" key="1">
    <citation type="submission" date="2017-10" db="EMBL/GenBank/DDBJ databases">
        <title>Sequencing the genomes of 1000 actinobacteria strains.</title>
        <authorList>
            <person name="Klenk H.-P."/>
        </authorList>
    </citation>
    <scope>NUCLEOTIDE SEQUENCE [LARGE SCALE GENOMIC DNA]</scope>
    <source>
        <strain evidence="1 2">DSM 21801</strain>
    </source>
</reference>